<sequence>MIMIIIETPKVKYPHIEANQLKESLKSTRNSNFPASQQPILTMLFYGMLRKQPEVLITDN</sequence>
<dbReference type="AlphaFoldDB" id="A0A3N6NR71"/>
<protein>
    <submittedName>
        <fullName evidence="1">Uncharacterized protein</fullName>
    </submittedName>
</protein>
<evidence type="ECO:0000313" key="1">
    <source>
        <dbReference type="EMBL" id="RQH46426.1"/>
    </source>
</evidence>
<name>A0A3N6NR71_9CYAN</name>
<gene>
    <name evidence="1" type="ORF">D5R40_09700</name>
</gene>
<reference evidence="1 2" key="1">
    <citation type="journal article" date="2018" name="ACS Chem. Biol.">
        <title>Ketoreductase domain dysfunction expands chemodiversity: malyngamide biosynthesis in the cyanobacterium Okeania hirsuta.</title>
        <authorList>
            <person name="Moss N.A."/>
            <person name="Leao T."/>
            <person name="Rankin M."/>
            <person name="McCullough T.M."/>
            <person name="Qu P."/>
            <person name="Korobeynikov A."/>
            <person name="Smith J.L."/>
            <person name="Gerwick L."/>
            <person name="Gerwick W.H."/>
        </authorList>
    </citation>
    <scope>NUCLEOTIDE SEQUENCE [LARGE SCALE GENOMIC DNA]</scope>
    <source>
        <strain evidence="1 2">PAB10Feb10-1</strain>
    </source>
</reference>
<keyword evidence="2" id="KW-1185">Reference proteome</keyword>
<comment type="caution">
    <text evidence="1">The sequence shown here is derived from an EMBL/GenBank/DDBJ whole genome shotgun (WGS) entry which is preliminary data.</text>
</comment>
<evidence type="ECO:0000313" key="2">
    <source>
        <dbReference type="Proteomes" id="UP000269154"/>
    </source>
</evidence>
<organism evidence="1 2">
    <name type="scientific">Okeania hirsuta</name>
    <dbReference type="NCBI Taxonomy" id="1458930"/>
    <lineage>
        <taxon>Bacteria</taxon>
        <taxon>Bacillati</taxon>
        <taxon>Cyanobacteriota</taxon>
        <taxon>Cyanophyceae</taxon>
        <taxon>Oscillatoriophycideae</taxon>
        <taxon>Oscillatoriales</taxon>
        <taxon>Microcoleaceae</taxon>
        <taxon>Okeania</taxon>
    </lineage>
</organism>
<accession>A0A3N6NR71</accession>
<dbReference type="Proteomes" id="UP000269154">
    <property type="component" value="Unassembled WGS sequence"/>
</dbReference>
<dbReference type="EMBL" id="RCBY01000040">
    <property type="protein sequence ID" value="RQH46426.1"/>
    <property type="molecule type" value="Genomic_DNA"/>
</dbReference>
<proteinExistence type="predicted"/>